<evidence type="ECO:0000313" key="2">
    <source>
        <dbReference type="Proteomes" id="UP000018320"/>
    </source>
</evidence>
<proteinExistence type="predicted"/>
<dbReference type="EMBL" id="AHGT01000081">
    <property type="protein sequence ID" value="ESU35484.1"/>
    <property type="molecule type" value="Genomic_DNA"/>
</dbReference>
<protein>
    <submittedName>
        <fullName evidence="1">Uncharacterized protein</fullName>
    </submittedName>
</protein>
<evidence type="ECO:0000313" key="1">
    <source>
        <dbReference type="EMBL" id="ESU35484.1"/>
    </source>
</evidence>
<organism evidence="1 2">
    <name type="scientific">Giardia intestinalis</name>
    <name type="common">Giardia lamblia</name>
    <dbReference type="NCBI Taxonomy" id="5741"/>
    <lineage>
        <taxon>Eukaryota</taxon>
        <taxon>Metamonada</taxon>
        <taxon>Diplomonadida</taxon>
        <taxon>Hexamitidae</taxon>
        <taxon>Giardiinae</taxon>
        <taxon>Giardia</taxon>
    </lineage>
</organism>
<dbReference type="VEuPathDB" id="GiardiaDB:GL50803_00100969"/>
<dbReference type="AlphaFoldDB" id="V6T9Q5"/>
<gene>
    <name evidence="1" type="ORF">DHA2_154266</name>
</gene>
<reference evidence="1 2" key="2">
    <citation type="journal article" date="2013" name="Genome Biol. Evol.">
        <title>Genome sequencing of Giardia lamblia genotypes A2 and B isolates (DH and GS) and comparative analysis with the genomes of genotypes A1 and E (WB and Pig).</title>
        <authorList>
            <person name="Adam R.D."/>
            <person name="Dahlstrom E.W."/>
            <person name="Martens C.A."/>
            <person name="Bruno D.P."/>
            <person name="Barbian K.D."/>
            <person name="Ricklefs S.M."/>
            <person name="Hernandez M.M."/>
            <person name="Narla N.P."/>
            <person name="Patel R.B."/>
            <person name="Porcella S.F."/>
            <person name="Nash T.E."/>
        </authorList>
    </citation>
    <scope>NUCLEOTIDE SEQUENCE [LARGE SCALE GENOMIC DNA]</scope>
    <source>
        <strain evidence="1 2">DH</strain>
    </source>
</reference>
<accession>V6T9Q5</accession>
<dbReference type="Proteomes" id="UP000018320">
    <property type="component" value="Unassembled WGS sequence"/>
</dbReference>
<reference evidence="2" key="1">
    <citation type="submission" date="2012-02" db="EMBL/GenBank/DDBJ databases">
        <title>Genome sequencing of Giardia lamblia Genotypes A2 and B isolates (DH and GS) and comparative analysis with the genomes of Genotypes A1 and E (WB and Pig).</title>
        <authorList>
            <person name="Adam R."/>
            <person name="Dahlstrom E."/>
            <person name="Martens C."/>
            <person name="Bruno D."/>
            <person name="Barbian K."/>
            <person name="Porcella S.F."/>
            <person name="Nash T."/>
        </authorList>
    </citation>
    <scope>NUCLEOTIDE SEQUENCE</scope>
    <source>
        <strain evidence="2">DH</strain>
    </source>
</reference>
<sequence>MMRLLPRRPTPAEEANEYPTAMYRSAPRIITPQERCDLSLALTGPVPIEVRENHAINWPPVGVLLSRPSSVQLIKESKSGCLSLLAATHQPDERAVAYEPG</sequence>
<dbReference type="VEuPathDB" id="GiardiaDB:DHA2_154266"/>
<name>V6T9Q5_GIAIN</name>
<comment type="caution">
    <text evidence="1">The sequence shown here is derived from an EMBL/GenBank/DDBJ whole genome shotgun (WGS) entry which is preliminary data.</text>
</comment>